<comment type="subunit">
    <text evidence="2">Heterotetramer of two alpha and two beta chains.</text>
</comment>
<keyword evidence="4 10" id="KW-0028">Amino-acid biosynthesis</keyword>
<feature type="binding site" evidence="10">
    <location>
        <position position="334"/>
    </location>
    <ligand>
        <name>substrate</name>
    </ligand>
</feature>
<dbReference type="Gene3D" id="3.10.20.340">
    <property type="entry name" value="ArgJ beta chain, C-terminal domain"/>
    <property type="match status" value="1"/>
</dbReference>
<dbReference type="EC" id="2.3.1.1" evidence="10"/>
<protein>
    <recommendedName>
        <fullName evidence="10">Arginine biosynthesis bifunctional protein ArgJ, chloroplastic</fullName>
    </recommendedName>
    <domain>
        <recommendedName>
            <fullName evidence="10">Glutamate N-acetyltransferase</fullName>
            <shortName evidence="10">GAT</shortName>
            <ecNumber evidence="10">2.3.1.35</ecNumber>
        </recommendedName>
        <alternativeName>
            <fullName evidence="10">Ornithine acetyltransferase</fullName>
            <shortName evidence="10">OATase</shortName>
        </alternativeName>
        <alternativeName>
            <fullName evidence="10">Ornithine transacetylase</fullName>
        </alternativeName>
    </domain>
    <domain>
        <recommendedName>
            <fullName evidence="10">Amino-acid acetyltransferase</fullName>
            <ecNumber evidence="10">2.3.1.1</ecNumber>
        </recommendedName>
        <alternativeName>
            <fullName evidence="10">N-acetylglutamate synthase</fullName>
            <shortName evidence="10">AGS</shortName>
        </alternativeName>
    </domain>
    <component>
        <recommendedName>
            <fullName evidence="10">Arginine biosynthesis bifunctional protein ArgJ alpha chain</fullName>
        </recommendedName>
    </component>
    <component>
        <recommendedName>
            <fullName evidence="10">Arginine biosynthesis bifunctional protein ArgJ beta chain</fullName>
        </recommendedName>
    </component>
</protein>
<reference evidence="11 12" key="1">
    <citation type="journal article" date="2021" name="Sci. Rep.">
        <title>Genome sequencing of the multicellular alga Astrephomene provides insights into convergent evolution of germ-soma differentiation.</title>
        <authorList>
            <person name="Yamashita S."/>
            <person name="Yamamoto K."/>
            <person name="Matsuzaki R."/>
            <person name="Suzuki S."/>
            <person name="Yamaguchi H."/>
            <person name="Hirooka S."/>
            <person name="Minakuchi Y."/>
            <person name="Miyagishima S."/>
            <person name="Kawachi M."/>
            <person name="Toyoda A."/>
            <person name="Nozaki H."/>
        </authorList>
    </citation>
    <scope>NUCLEOTIDE SEQUENCE [LARGE SCALE GENOMIC DNA]</scope>
    <source>
        <strain evidence="11 12">NIES-4017</strain>
    </source>
</reference>
<dbReference type="GO" id="GO:0009507">
    <property type="term" value="C:chloroplast"/>
    <property type="evidence" value="ECO:0007669"/>
    <property type="project" value="UniProtKB-SubCell"/>
</dbReference>
<evidence type="ECO:0000256" key="3">
    <source>
        <dbReference type="ARBA" id="ARBA00022571"/>
    </source>
</evidence>
<comment type="catalytic activity">
    <reaction evidence="9 10">
        <text>N(2)-acetyl-L-ornithine + L-glutamate = N-acetyl-L-glutamate + L-ornithine</text>
        <dbReference type="Rhea" id="RHEA:15349"/>
        <dbReference type="ChEBI" id="CHEBI:29985"/>
        <dbReference type="ChEBI" id="CHEBI:44337"/>
        <dbReference type="ChEBI" id="CHEBI:46911"/>
        <dbReference type="ChEBI" id="CHEBI:57805"/>
        <dbReference type="EC" id="2.3.1.35"/>
    </reaction>
</comment>
<feature type="binding site" evidence="10">
    <location>
        <position position="208"/>
    </location>
    <ligand>
        <name>substrate</name>
    </ligand>
</feature>
<evidence type="ECO:0000256" key="7">
    <source>
        <dbReference type="ARBA" id="ARBA00023268"/>
    </source>
</evidence>
<comment type="pathway">
    <text evidence="10">Amino-acid biosynthesis; L-arginine biosynthesis; L-ornithine and N-acetyl-L-glutamate from L-glutamate and N(2)-acetyl-L-ornithine (cyclic): step 1/1.</text>
</comment>
<dbReference type="PANTHER" id="PTHR23100">
    <property type="entry name" value="ARGININE BIOSYNTHESIS BIFUNCTIONAL PROTEIN ARGJ"/>
    <property type="match status" value="1"/>
</dbReference>
<keyword evidence="7 10" id="KW-0511">Multifunctional enzyme</keyword>
<comment type="function">
    <text evidence="10">Catalyzes two activities which are involved in the cyclic version of arginine biosynthesis: the synthesis of acetylglutamate from glutamate and acetyl-CoA, and of ornithine by transacetylation between acetylornithine and glutamate.</text>
</comment>
<comment type="similarity">
    <text evidence="1 10">Belongs to the ArgJ family.</text>
</comment>
<evidence type="ECO:0000256" key="10">
    <source>
        <dbReference type="HAMAP-Rule" id="MF_03124"/>
    </source>
</evidence>
<dbReference type="HAMAP" id="MF_01106">
    <property type="entry name" value="ArgJ"/>
    <property type="match status" value="1"/>
</dbReference>
<evidence type="ECO:0000256" key="1">
    <source>
        <dbReference type="ARBA" id="ARBA00006774"/>
    </source>
</evidence>
<feature type="active site" description="Nucleophile" evidence="10">
    <location>
        <position position="247"/>
    </location>
</feature>
<evidence type="ECO:0000256" key="8">
    <source>
        <dbReference type="ARBA" id="ARBA00023315"/>
    </source>
</evidence>
<dbReference type="InterPro" id="IPR002813">
    <property type="entry name" value="Arg_biosynth_ArgJ"/>
</dbReference>
<dbReference type="GO" id="GO:0006592">
    <property type="term" value="P:ornithine biosynthetic process"/>
    <property type="evidence" value="ECO:0007669"/>
    <property type="project" value="TreeGrafter"/>
</dbReference>
<evidence type="ECO:0000256" key="2">
    <source>
        <dbReference type="ARBA" id="ARBA00011475"/>
    </source>
</evidence>
<feature type="site" description="Cleavage; by autolysis" evidence="10">
    <location>
        <begin position="246"/>
        <end position="247"/>
    </location>
</feature>
<dbReference type="GO" id="GO:0004042">
    <property type="term" value="F:L-glutamate N-acetyltransferase activity"/>
    <property type="evidence" value="ECO:0007669"/>
    <property type="project" value="UniProtKB-UniRule"/>
</dbReference>
<dbReference type="CDD" id="cd02152">
    <property type="entry name" value="OAT"/>
    <property type="match status" value="1"/>
</dbReference>
<dbReference type="AlphaFoldDB" id="A0AAD3E1Z9"/>
<comment type="subunit">
    <text evidence="10">Heterodimer of an alpha and a beta chain.</text>
</comment>
<evidence type="ECO:0000256" key="5">
    <source>
        <dbReference type="ARBA" id="ARBA00022679"/>
    </source>
</evidence>
<evidence type="ECO:0000256" key="9">
    <source>
        <dbReference type="ARBA" id="ARBA00049439"/>
    </source>
</evidence>
<feature type="binding site" evidence="10">
    <location>
        <position position="236"/>
    </location>
    <ligand>
        <name>substrate</name>
    </ligand>
</feature>
<dbReference type="GO" id="GO:0004358">
    <property type="term" value="F:L-glutamate N-acetyltransferase activity, acting on acetyl-L-ornithine as donor"/>
    <property type="evidence" value="ECO:0007669"/>
    <property type="project" value="UniProtKB-UniRule"/>
</dbReference>
<gene>
    <name evidence="11" type="ORF">Agub_g13448</name>
</gene>
<keyword evidence="12" id="KW-1185">Reference proteome</keyword>
<comment type="caution">
    <text evidence="11">The sequence shown here is derived from an EMBL/GenBank/DDBJ whole genome shotgun (WGS) entry which is preliminary data.</text>
</comment>
<dbReference type="Pfam" id="PF01960">
    <property type="entry name" value="ArgJ"/>
    <property type="match status" value="1"/>
</dbReference>
<comment type="catalytic activity">
    <reaction evidence="10">
        <text>L-glutamate + acetyl-CoA = N-acetyl-L-glutamate + CoA + H(+)</text>
        <dbReference type="Rhea" id="RHEA:24292"/>
        <dbReference type="ChEBI" id="CHEBI:15378"/>
        <dbReference type="ChEBI" id="CHEBI:29985"/>
        <dbReference type="ChEBI" id="CHEBI:44337"/>
        <dbReference type="ChEBI" id="CHEBI:57287"/>
        <dbReference type="ChEBI" id="CHEBI:57288"/>
        <dbReference type="EC" id="2.3.1.1"/>
    </reaction>
</comment>
<evidence type="ECO:0000313" key="12">
    <source>
        <dbReference type="Proteomes" id="UP001054857"/>
    </source>
</evidence>
<feature type="chain" id="PRO_5041755496" description="Arginine biosynthesis bifunctional protein ArgJ alpha chain" evidence="10">
    <location>
        <begin position="1"/>
        <end position="246"/>
    </location>
</feature>
<dbReference type="Proteomes" id="UP001054857">
    <property type="component" value="Unassembled WGS sequence"/>
</dbReference>
<feature type="site" description="Involved in the stabilization of negative charge on the oxyanion by the formation of the oxyanion hole" evidence="10">
    <location>
        <position position="169"/>
    </location>
</feature>
<dbReference type="SUPFAM" id="SSF56266">
    <property type="entry name" value="DmpA/ArgJ-like"/>
    <property type="match status" value="1"/>
</dbReference>
<feature type="site" description="Involved in the stabilization of negative charge on the oxyanion by the formation of the oxyanion hole" evidence="10">
    <location>
        <position position="170"/>
    </location>
</feature>
<dbReference type="FunFam" id="3.60.70.12:FF:000001">
    <property type="entry name" value="Arginine biosynthesis bifunctional protein ArgJ, chloroplastic"/>
    <property type="match status" value="1"/>
</dbReference>
<feature type="binding site" evidence="10">
    <location>
        <position position="247"/>
    </location>
    <ligand>
        <name>substrate</name>
    </ligand>
</feature>
<dbReference type="GO" id="GO:0006526">
    <property type="term" value="P:L-arginine biosynthetic process"/>
    <property type="evidence" value="ECO:0007669"/>
    <property type="project" value="UniProtKB-UniRule"/>
</dbReference>
<dbReference type="EC" id="2.3.1.35" evidence="10"/>
<name>A0AAD3E1Z9_9CHLO</name>
<dbReference type="NCBIfam" id="TIGR00120">
    <property type="entry name" value="ArgJ"/>
    <property type="match status" value="1"/>
</dbReference>
<feature type="binding site" evidence="10">
    <location>
        <position position="466"/>
    </location>
    <ligand>
        <name>substrate</name>
    </ligand>
</feature>
<dbReference type="FunFam" id="3.10.20.340:FF:000001">
    <property type="entry name" value="Arginine biosynthesis bifunctional protein ArgJ, chloroplastic"/>
    <property type="match status" value="1"/>
</dbReference>
<keyword evidence="10" id="KW-0934">Plastid</keyword>
<keyword evidence="3 10" id="KW-0055">Arginine biosynthesis</keyword>
<keyword evidence="5 10" id="KW-0808">Transferase</keyword>
<feature type="binding site" evidence="10">
    <location>
        <position position="461"/>
    </location>
    <ligand>
        <name>substrate</name>
    </ligand>
</feature>
<accession>A0AAD3E1Z9</accession>
<dbReference type="NCBIfam" id="NF003802">
    <property type="entry name" value="PRK05388.1"/>
    <property type="match status" value="1"/>
</dbReference>
<feature type="chain" id="PRO_5041755497" description="Arginine biosynthesis bifunctional protein ArgJ beta chain" evidence="10">
    <location>
        <begin position="247"/>
        <end position="466"/>
    </location>
</feature>
<sequence>MLAQQRALAHGRAPFVNNFTVRNVARKACRTRAILMDKECYTIPAAPDLIPDGPWSKVEGGVCAAKGFKATGVHAGLRASGKKADLALVVADAPATAAGTFTTNVMCAAPVLYCKDVLSRRSAVRAVMTNAGQANAATGTQGYEDAVATATALAQALGVSTDDILLQSTGVIGRRMKMESFLPAIPQVVGTLGGSGEDAHRAAVAITTTDLVSKEAALRVTLPGSGAVVTVGGMCKGSGMIHPNMATMLGVVTCDAEVEAGVWSGIVKRAAVASFNAITVDGDTSTNDCVIGLASGAAGNPRIADPASPDAALLEGAVTALMQGLAKSIAWDGEGATCLVEIEVVGAQSDADARVIARSVAGSSLAKSAIFGHDPNWGRIAAAAGYSGIIFDQAELGVRLGSMQLMEAGQPLPFDKAAANKYLKDTCAVHGTVQIGVRVGKGPGRGMAWGCDLSYDYVKINAEYTT</sequence>
<organism evidence="11 12">
    <name type="scientific">Astrephomene gubernaculifera</name>
    <dbReference type="NCBI Taxonomy" id="47775"/>
    <lineage>
        <taxon>Eukaryota</taxon>
        <taxon>Viridiplantae</taxon>
        <taxon>Chlorophyta</taxon>
        <taxon>core chlorophytes</taxon>
        <taxon>Chlorophyceae</taxon>
        <taxon>CS clade</taxon>
        <taxon>Chlamydomonadales</taxon>
        <taxon>Astrephomenaceae</taxon>
        <taxon>Astrephomene</taxon>
    </lineage>
</organism>
<comment type="subcellular location">
    <subcellularLocation>
        <location evidence="10">Plastid</location>
        <location evidence="10">Chloroplast</location>
    </subcellularLocation>
</comment>
<dbReference type="EMBL" id="BMAR01000047">
    <property type="protein sequence ID" value="GFR51174.1"/>
    <property type="molecule type" value="Genomic_DNA"/>
</dbReference>
<evidence type="ECO:0000256" key="6">
    <source>
        <dbReference type="ARBA" id="ARBA00022813"/>
    </source>
</evidence>
<evidence type="ECO:0000256" key="4">
    <source>
        <dbReference type="ARBA" id="ARBA00022605"/>
    </source>
</evidence>
<dbReference type="InterPro" id="IPR042195">
    <property type="entry name" value="ArgJ_beta_C"/>
</dbReference>
<dbReference type="Gene3D" id="3.60.70.12">
    <property type="entry name" value="L-amino peptidase D-ALA esterase/amidase"/>
    <property type="match status" value="1"/>
</dbReference>
<evidence type="ECO:0000313" key="11">
    <source>
        <dbReference type="EMBL" id="GFR51174.1"/>
    </source>
</evidence>
<dbReference type="InterPro" id="IPR016117">
    <property type="entry name" value="ArgJ-like_dom_sf"/>
</dbReference>
<comment type="pathway">
    <text evidence="10">Amino-acid biosynthesis; L-arginine biosynthesis; N(2)-acetyl-L-ornithine from L-glutamate: step 1/4.</text>
</comment>
<proteinExistence type="inferred from homology"/>
<keyword evidence="6 10" id="KW-0068">Autocatalytic cleavage</keyword>
<keyword evidence="8 10" id="KW-0012">Acyltransferase</keyword>
<keyword evidence="10" id="KW-0150">Chloroplast</keyword>
<dbReference type="PANTHER" id="PTHR23100:SF0">
    <property type="entry name" value="ARGININE BIOSYNTHESIS BIFUNCTIONAL PROTEIN ARGJ, MITOCHONDRIAL"/>
    <property type="match status" value="1"/>
</dbReference>